<evidence type="ECO:0000313" key="3">
    <source>
        <dbReference type="Proteomes" id="UP000314294"/>
    </source>
</evidence>
<dbReference type="EMBL" id="SRLO01001140">
    <property type="protein sequence ID" value="TNN41026.1"/>
    <property type="molecule type" value="Genomic_DNA"/>
</dbReference>
<feature type="compositionally biased region" description="Basic residues" evidence="1">
    <location>
        <begin position="76"/>
        <end position="88"/>
    </location>
</feature>
<dbReference type="Proteomes" id="UP000314294">
    <property type="component" value="Unassembled WGS sequence"/>
</dbReference>
<gene>
    <name evidence="2" type="ORF">EYF80_048795</name>
</gene>
<organism evidence="2 3">
    <name type="scientific">Liparis tanakae</name>
    <name type="common">Tanaka's snailfish</name>
    <dbReference type="NCBI Taxonomy" id="230148"/>
    <lineage>
        <taxon>Eukaryota</taxon>
        <taxon>Metazoa</taxon>
        <taxon>Chordata</taxon>
        <taxon>Craniata</taxon>
        <taxon>Vertebrata</taxon>
        <taxon>Euteleostomi</taxon>
        <taxon>Actinopterygii</taxon>
        <taxon>Neopterygii</taxon>
        <taxon>Teleostei</taxon>
        <taxon>Neoteleostei</taxon>
        <taxon>Acanthomorphata</taxon>
        <taxon>Eupercaria</taxon>
        <taxon>Perciformes</taxon>
        <taxon>Cottioidei</taxon>
        <taxon>Cottales</taxon>
        <taxon>Liparidae</taxon>
        <taxon>Liparis</taxon>
    </lineage>
</organism>
<proteinExistence type="predicted"/>
<feature type="region of interest" description="Disordered" evidence="1">
    <location>
        <begin position="59"/>
        <end position="90"/>
    </location>
</feature>
<evidence type="ECO:0000313" key="2">
    <source>
        <dbReference type="EMBL" id="TNN41026.1"/>
    </source>
</evidence>
<accession>A0A4Z2FIK3</accession>
<reference evidence="2 3" key="1">
    <citation type="submission" date="2019-03" db="EMBL/GenBank/DDBJ databases">
        <title>First draft genome of Liparis tanakae, snailfish: a comprehensive survey of snailfish specific genes.</title>
        <authorList>
            <person name="Kim W."/>
            <person name="Song I."/>
            <person name="Jeong J.-H."/>
            <person name="Kim D."/>
            <person name="Kim S."/>
            <person name="Ryu S."/>
            <person name="Song J.Y."/>
            <person name="Lee S.K."/>
        </authorList>
    </citation>
    <scope>NUCLEOTIDE SEQUENCE [LARGE SCALE GENOMIC DNA]</scope>
    <source>
        <tissue evidence="2">Muscle</tissue>
    </source>
</reference>
<protein>
    <submittedName>
        <fullName evidence="2">Uncharacterized protein</fullName>
    </submittedName>
</protein>
<evidence type="ECO:0000256" key="1">
    <source>
        <dbReference type="SAM" id="MobiDB-lite"/>
    </source>
</evidence>
<sequence length="174" mass="19306">MFKTANYPTVDPVPTIMHGTWFATGCRETPAALEQPKKKKTKAAAAFSLVKIMSLGNKKEHGQHNNNNQQQQQQQHQHHNHRQQHHQHNNNNLPFAIHCHIGKEIKHICSNCSRGADTQDGERAGLREEGGSCAVRRGCLHRGFIEASSGIRWGLAGAPSGLYWNSIEAPSGLH</sequence>
<dbReference type="AlphaFoldDB" id="A0A4Z2FIK3"/>
<feature type="compositionally biased region" description="Low complexity" evidence="1">
    <location>
        <begin position="64"/>
        <end position="75"/>
    </location>
</feature>
<keyword evidence="3" id="KW-1185">Reference proteome</keyword>
<comment type="caution">
    <text evidence="2">The sequence shown here is derived from an EMBL/GenBank/DDBJ whole genome shotgun (WGS) entry which is preliminary data.</text>
</comment>
<dbReference type="OrthoDB" id="9907261at2759"/>
<dbReference type="PROSITE" id="PS51257">
    <property type="entry name" value="PROKAR_LIPOPROTEIN"/>
    <property type="match status" value="1"/>
</dbReference>
<name>A0A4Z2FIK3_9TELE</name>